<keyword evidence="11 13" id="KW-0030">Aminoacyl-tRNA synthetase</keyword>
<organism evidence="15 16">
    <name type="scientific">Corynebacterium accolens</name>
    <dbReference type="NCBI Taxonomy" id="38284"/>
    <lineage>
        <taxon>Bacteria</taxon>
        <taxon>Bacillati</taxon>
        <taxon>Actinomycetota</taxon>
        <taxon>Actinomycetes</taxon>
        <taxon>Mycobacteriales</taxon>
        <taxon>Corynebacteriaceae</taxon>
        <taxon>Corynebacterium</taxon>
    </lineage>
</organism>
<evidence type="ECO:0000256" key="5">
    <source>
        <dbReference type="ARBA" id="ARBA00022598"/>
    </source>
</evidence>
<comment type="catalytic activity">
    <reaction evidence="12 13">
        <text>tRNA(Cys) + L-cysteine + ATP = L-cysteinyl-tRNA(Cys) + AMP + diphosphate</text>
        <dbReference type="Rhea" id="RHEA:17773"/>
        <dbReference type="Rhea" id="RHEA-COMP:9661"/>
        <dbReference type="Rhea" id="RHEA-COMP:9679"/>
        <dbReference type="ChEBI" id="CHEBI:30616"/>
        <dbReference type="ChEBI" id="CHEBI:33019"/>
        <dbReference type="ChEBI" id="CHEBI:35235"/>
        <dbReference type="ChEBI" id="CHEBI:78442"/>
        <dbReference type="ChEBI" id="CHEBI:78517"/>
        <dbReference type="ChEBI" id="CHEBI:456215"/>
        <dbReference type="EC" id="6.1.1.16"/>
    </reaction>
</comment>
<evidence type="ECO:0000256" key="8">
    <source>
        <dbReference type="ARBA" id="ARBA00022833"/>
    </source>
</evidence>
<keyword evidence="6 13" id="KW-0479">Metal-binding</keyword>
<evidence type="ECO:0000256" key="1">
    <source>
        <dbReference type="ARBA" id="ARBA00004496"/>
    </source>
</evidence>
<feature type="binding site" evidence="13">
    <location>
        <position position="257"/>
    </location>
    <ligand>
        <name>Zn(2+)</name>
        <dbReference type="ChEBI" id="CHEBI:29105"/>
    </ligand>
</feature>
<comment type="caution">
    <text evidence="15">The sequence shown here is derived from an EMBL/GenBank/DDBJ whole genome shotgun (WGS) entry which is preliminary data.</text>
</comment>
<dbReference type="Pfam" id="PF01406">
    <property type="entry name" value="tRNA-synt_1e"/>
    <property type="match status" value="1"/>
</dbReference>
<dbReference type="EMBL" id="NWBP01000025">
    <property type="protein sequence ID" value="PCC82328.1"/>
    <property type="molecule type" value="Genomic_DNA"/>
</dbReference>
<evidence type="ECO:0000256" key="10">
    <source>
        <dbReference type="ARBA" id="ARBA00022917"/>
    </source>
</evidence>
<evidence type="ECO:0000313" key="16">
    <source>
        <dbReference type="Proteomes" id="UP000218690"/>
    </source>
</evidence>
<keyword evidence="10 13" id="KW-0648">Protein biosynthesis</keyword>
<dbReference type="Gene3D" id="3.40.50.620">
    <property type="entry name" value="HUPs"/>
    <property type="match status" value="1"/>
</dbReference>
<keyword evidence="4 13" id="KW-0963">Cytoplasm</keyword>
<dbReference type="InterPro" id="IPR024909">
    <property type="entry name" value="Cys-tRNA/MSH_ligase"/>
</dbReference>
<evidence type="ECO:0000256" key="2">
    <source>
        <dbReference type="ARBA" id="ARBA00005594"/>
    </source>
</evidence>
<sequence length="477" mass="52544">MVRVSNLRIYDTATRSQRDFVPVKEGHASIYLCGATPQAQPHIGHLRSGVAFDILRRWLMAQGLDVAFVRNVTDIDDKILTKAADNGRPWWEWVSTYEREFTKAYNTLGVLPPSVEPRATGFVTQMVDYMQRLIDAGFAYAVSDDTAGADGAGSVYFDVQAWVAAENSDYGSLSGNRVEEMEQGEDPEALKRGKRGPQDFALWKAAKPGEPSWPTPWGRGRPGWHLECSAMSTYYLGGEFDIHCGGLDLQFPHHENEVAQSHAAGDKFANYWMHNHWVTMSGEKMSKSLGNVLSVPNMLELVRPVELRYYLGSAHYRSVLEYSEAALTEAAAGYRRIEDFVNKFDDLALGEWTSAFEDAMNDDIAVPKALAEIHTNVRAGNKALGAGDEAQARQIAESVRAMAAVLGFDPLAEQWKDGASTSTADTALDALVQAELERRTQARAEKDWATADAVRDRLAAAGITITDTADGPTWSLA</sequence>
<evidence type="ECO:0000313" key="15">
    <source>
        <dbReference type="EMBL" id="PCC82328.1"/>
    </source>
</evidence>
<evidence type="ECO:0000256" key="6">
    <source>
        <dbReference type="ARBA" id="ARBA00022723"/>
    </source>
</evidence>
<dbReference type="InterPro" id="IPR032678">
    <property type="entry name" value="tRNA-synt_1_cat_dom"/>
</dbReference>
<dbReference type="PRINTS" id="PR00983">
    <property type="entry name" value="TRNASYNTHCYS"/>
</dbReference>
<dbReference type="SMART" id="SM00840">
    <property type="entry name" value="DALR_2"/>
    <property type="match status" value="1"/>
</dbReference>
<keyword evidence="9 13" id="KW-0067">ATP-binding</keyword>
<feature type="binding site" evidence="13">
    <location>
        <position position="287"/>
    </location>
    <ligand>
        <name>ATP</name>
        <dbReference type="ChEBI" id="CHEBI:30616"/>
    </ligand>
</feature>
<dbReference type="Pfam" id="PF23493">
    <property type="entry name" value="CysS_C"/>
    <property type="match status" value="1"/>
</dbReference>
<keyword evidence="7 13" id="KW-0547">Nucleotide-binding</keyword>
<proteinExistence type="inferred from homology"/>
<comment type="subunit">
    <text evidence="3 13">Monomer.</text>
</comment>
<dbReference type="InterPro" id="IPR015803">
    <property type="entry name" value="Cys-tRNA-ligase"/>
</dbReference>
<evidence type="ECO:0000256" key="3">
    <source>
        <dbReference type="ARBA" id="ARBA00011245"/>
    </source>
</evidence>
<dbReference type="CDD" id="cd00672">
    <property type="entry name" value="CysRS_core"/>
    <property type="match status" value="1"/>
</dbReference>
<dbReference type="SUPFAM" id="SSF47323">
    <property type="entry name" value="Anticodon-binding domain of a subclass of class I aminoacyl-tRNA synthetases"/>
    <property type="match status" value="1"/>
</dbReference>
<feature type="short sequence motif" description="'HIGH' region" evidence="13">
    <location>
        <begin position="35"/>
        <end position="45"/>
    </location>
</feature>
<dbReference type="InterPro" id="IPR014729">
    <property type="entry name" value="Rossmann-like_a/b/a_fold"/>
</dbReference>
<evidence type="ECO:0000256" key="7">
    <source>
        <dbReference type="ARBA" id="ARBA00022741"/>
    </source>
</evidence>
<dbReference type="PANTHER" id="PTHR10890:SF30">
    <property type="entry name" value="CYSTEINE--TRNA LIGASE"/>
    <property type="match status" value="1"/>
</dbReference>
<feature type="short sequence motif" description="'KMSKS' region" evidence="13">
    <location>
        <begin position="284"/>
        <end position="288"/>
    </location>
</feature>
<evidence type="ECO:0000256" key="4">
    <source>
        <dbReference type="ARBA" id="ARBA00022490"/>
    </source>
</evidence>
<feature type="domain" description="Cysteinyl-tRNA synthetase class Ia DALR" evidence="14">
    <location>
        <begin position="355"/>
        <end position="414"/>
    </location>
</feature>
<dbReference type="InterPro" id="IPR015273">
    <property type="entry name" value="Cys-tRNA-synt_Ia_DALR"/>
</dbReference>
<name>A0A2A4AJP3_9CORY</name>
<comment type="subcellular location">
    <subcellularLocation>
        <location evidence="1 13">Cytoplasm</location>
    </subcellularLocation>
</comment>
<dbReference type="GO" id="GO:0006423">
    <property type="term" value="P:cysteinyl-tRNA aminoacylation"/>
    <property type="evidence" value="ECO:0007669"/>
    <property type="project" value="UniProtKB-UniRule"/>
</dbReference>
<reference evidence="15 16" key="1">
    <citation type="submission" date="2017-09" db="EMBL/GenBank/DDBJ databases">
        <title>Draft Genome Sequence of Corynebacterium accolens AH4003.</title>
        <authorList>
            <person name="Chen Y."/>
            <person name="Oosthuysen W.F."/>
            <person name="Kelley S."/>
            <person name="Horswill A."/>
        </authorList>
    </citation>
    <scope>NUCLEOTIDE SEQUENCE [LARGE SCALE GENOMIC DNA]</scope>
    <source>
        <strain evidence="15 16">AH4003</strain>
    </source>
</reference>
<evidence type="ECO:0000256" key="13">
    <source>
        <dbReference type="HAMAP-Rule" id="MF_00041"/>
    </source>
</evidence>
<dbReference type="PANTHER" id="PTHR10890">
    <property type="entry name" value="CYSTEINYL-TRNA SYNTHETASE"/>
    <property type="match status" value="1"/>
</dbReference>
<dbReference type="SUPFAM" id="SSF52374">
    <property type="entry name" value="Nucleotidylyl transferase"/>
    <property type="match status" value="1"/>
</dbReference>
<dbReference type="NCBIfam" id="TIGR00435">
    <property type="entry name" value="cysS"/>
    <property type="match status" value="1"/>
</dbReference>
<comment type="similarity">
    <text evidence="2 13">Belongs to the class-I aminoacyl-tRNA synthetase family.</text>
</comment>
<dbReference type="GO" id="GO:0004817">
    <property type="term" value="F:cysteine-tRNA ligase activity"/>
    <property type="evidence" value="ECO:0007669"/>
    <property type="project" value="UniProtKB-UniRule"/>
</dbReference>
<feature type="binding site" evidence="13">
    <location>
        <position position="33"/>
    </location>
    <ligand>
        <name>Zn(2+)</name>
        <dbReference type="ChEBI" id="CHEBI:29105"/>
    </ligand>
</feature>
<evidence type="ECO:0000256" key="9">
    <source>
        <dbReference type="ARBA" id="ARBA00022840"/>
    </source>
</evidence>
<protein>
    <recommendedName>
        <fullName evidence="13">Cysteine--tRNA ligase</fullName>
        <ecNumber evidence="13">6.1.1.16</ecNumber>
    </recommendedName>
    <alternativeName>
        <fullName evidence="13">Cysteinyl-tRNA synthetase</fullName>
        <shortName evidence="13">CysRS</shortName>
    </alternativeName>
</protein>
<accession>A0A2A4AJP3</accession>
<dbReference type="GO" id="GO:0008270">
    <property type="term" value="F:zinc ion binding"/>
    <property type="evidence" value="ECO:0007669"/>
    <property type="project" value="UniProtKB-UniRule"/>
</dbReference>
<dbReference type="FunFam" id="3.40.50.620:FF:000068">
    <property type="entry name" value="Cysteine--tRNA ligase"/>
    <property type="match status" value="1"/>
</dbReference>
<dbReference type="HAMAP" id="MF_00041">
    <property type="entry name" value="Cys_tRNA_synth"/>
    <property type="match status" value="1"/>
</dbReference>
<feature type="binding site" evidence="13">
    <location>
        <position position="228"/>
    </location>
    <ligand>
        <name>Zn(2+)</name>
        <dbReference type="ChEBI" id="CHEBI:29105"/>
    </ligand>
</feature>
<dbReference type="GO" id="GO:0005829">
    <property type="term" value="C:cytosol"/>
    <property type="evidence" value="ECO:0007669"/>
    <property type="project" value="TreeGrafter"/>
</dbReference>
<comment type="cofactor">
    <cofactor evidence="13">
        <name>Zn(2+)</name>
        <dbReference type="ChEBI" id="CHEBI:29105"/>
    </cofactor>
    <text evidence="13">Binds 1 zinc ion per subunit.</text>
</comment>
<dbReference type="InterPro" id="IPR056411">
    <property type="entry name" value="CysS_C"/>
</dbReference>
<gene>
    <name evidence="13" type="primary">cysS</name>
    <name evidence="15" type="ORF">COM45_08420</name>
</gene>
<feature type="binding site" evidence="13">
    <location>
        <position position="253"/>
    </location>
    <ligand>
        <name>Zn(2+)</name>
        <dbReference type="ChEBI" id="CHEBI:29105"/>
    </ligand>
</feature>
<evidence type="ECO:0000256" key="11">
    <source>
        <dbReference type="ARBA" id="ARBA00023146"/>
    </source>
</evidence>
<dbReference type="InterPro" id="IPR009080">
    <property type="entry name" value="tRNAsynth_Ia_anticodon-bd"/>
</dbReference>
<dbReference type="AlphaFoldDB" id="A0A2A4AJP3"/>
<evidence type="ECO:0000259" key="14">
    <source>
        <dbReference type="SMART" id="SM00840"/>
    </source>
</evidence>
<dbReference type="EC" id="6.1.1.16" evidence="13"/>
<dbReference type="GO" id="GO:0005524">
    <property type="term" value="F:ATP binding"/>
    <property type="evidence" value="ECO:0007669"/>
    <property type="project" value="UniProtKB-UniRule"/>
</dbReference>
<keyword evidence="8 13" id="KW-0862">Zinc</keyword>
<keyword evidence="5 13" id="KW-0436">Ligase</keyword>
<dbReference type="Pfam" id="PF09190">
    <property type="entry name" value="DALR_2"/>
    <property type="match status" value="1"/>
</dbReference>
<dbReference type="Proteomes" id="UP000218690">
    <property type="component" value="Unassembled WGS sequence"/>
</dbReference>
<dbReference type="Gene3D" id="1.20.120.1910">
    <property type="entry name" value="Cysteine-tRNA ligase, C-terminal anti-codon recognition domain"/>
    <property type="match status" value="1"/>
</dbReference>
<evidence type="ECO:0000256" key="12">
    <source>
        <dbReference type="ARBA" id="ARBA00047398"/>
    </source>
</evidence>